<dbReference type="Gene3D" id="3.30.70.330">
    <property type="match status" value="4"/>
</dbReference>
<feature type="domain" description="RRM" evidence="4">
    <location>
        <begin position="86"/>
        <end position="179"/>
    </location>
</feature>
<dbReference type="InterPro" id="IPR000504">
    <property type="entry name" value="RRM_dom"/>
</dbReference>
<dbReference type="WBParaSite" id="jg8986">
    <property type="protein sequence ID" value="jg8986"/>
    <property type="gene ID" value="jg8986"/>
</dbReference>
<dbReference type="InterPro" id="IPR012677">
    <property type="entry name" value="Nucleotide-bd_a/b_plait_sf"/>
</dbReference>
<dbReference type="Pfam" id="PF00076">
    <property type="entry name" value="RRM_1"/>
    <property type="match status" value="4"/>
</dbReference>
<dbReference type="GO" id="GO:0003723">
    <property type="term" value="F:RNA binding"/>
    <property type="evidence" value="ECO:0007669"/>
    <property type="project" value="UniProtKB-UniRule"/>
</dbReference>
<feature type="domain" description="RRM" evidence="4">
    <location>
        <begin position="165"/>
        <end position="241"/>
    </location>
</feature>
<accession>A0A915EU30</accession>
<dbReference type="AlphaFoldDB" id="A0A915EU30"/>
<dbReference type="SUPFAM" id="SSF54928">
    <property type="entry name" value="RNA-binding domain, RBD"/>
    <property type="match status" value="3"/>
</dbReference>
<evidence type="ECO:0000259" key="4">
    <source>
        <dbReference type="PROSITE" id="PS50102"/>
    </source>
</evidence>
<reference evidence="6" key="1">
    <citation type="submission" date="2022-11" db="UniProtKB">
        <authorList>
            <consortium name="WormBaseParasite"/>
        </authorList>
    </citation>
    <scope>IDENTIFICATION</scope>
</reference>
<organism evidence="5 6">
    <name type="scientific">Ditylenchus dipsaci</name>
    <dbReference type="NCBI Taxonomy" id="166011"/>
    <lineage>
        <taxon>Eukaryota</taxon>
        <taxon>Metazoa</taxon>
        <taxon>Ecdysozoa</taxon>
        <taxon>Nematoda</taxon>
        <taxon>Chromadorea</taxon>
        <taxon>Rhabditida</taxon>
        <taxon>Tylenchina</taxon>
        <taxon>Tylenchomorpha</taxon>
        <taxon>Sphaerularioidea</taxon>
        <taxon>Anguinidae</taxon>
        <taxon>Anguininae</taxon>
        <taxon>Ditylenchus</taxon>
    </lineage>
</organism>
<evidence type="ECO:0000256" key="2">
    <source>
        <dbReference type="ARBA" id="ARBA00022884"/>
    </source>
</evidence>
<dbReference type="Proteomes" id="UP000887574">
    <property type="component" value="Unplaced"/>
</dbReference>
<sequence>MKTMRSFEVIVDDFPKNISHNELIDYFSSFGETPLYVRIMHASNGLVNYGYATFASEDMLNRVLSARSHEIAGNYVDIRRHYRDELTLCVGGLHQKTTSETLHAFYSKFGTLSRAEVCLSRNNGYTRGYAFVTFDFREGIDAAFNSQPHVIDDKKVDLLRGVGGYTLTSRNLPPSATEEDVRNHFAPFGNVIDCEMFPEISIASTTFSSEKDLLKALKYAPNVLHGQKFITKPIDASGSLQRKVLIAGLGSIKSKIHLKTFFSIYGKVVDCDLKDNRDFGFVVFASAKDAETVLRSGPFKMDSNGCRSVFVHPFL</sequence>
<evidence type="ECO:0000256" key="1">
    <source>
        <dbReference type="ARBA" id="ARBA00022737"/>
    </source>
</evidence>
<keyword evidence="5" id="KW-1185">Reference proteome</keyword>
<dbReference type="SMART" id="SM00360">
    <property type="entry name" value="RRM"/>
    <property type="match status" value="4"/>
</dbReference>
<protein>
    <submittedName>
        <fullName evidence="6">RRM domain-containing protein</fullName>
    </submittedName>
</protein>
<dbReference type="PROSITE" id="PS50102">
    <property type="entry name" value="RRM"/>
    <property type="match status" value="3"/>
</dbReference>
<name>A0A915EU30_9BILA</name>
<feature type="domain" description="RRM" evidence="4">
    <location>
        <begin position="242"/>
        <end position="315"/>
    </location>
</feature>
<dbReference type="PANTHER" id="PTHR24012">
    <property type="entry name" value="RNA BINDING PROTEIN"/>
    <property type="match status" value="1"/>
</dbReference>
<evidence type="ECO:0000313" key="5">
    <source>
        <dbReference type="Proteomes" id="UP000887574"/>
    </source>
</evidence>
<keyword evidence="1" id="KW-0677">Repeat</keyword>
<dbReference type="InterPro" id="IPR035979">
    <property type="entry name" value="RBD_domain_sf"/>
</dbReference>
<evidence type="ECO:0000313" key="6">
    <source>
        <dbReference type="WBParaSite" id="jg8986"/>
    </source>
</evidence>
<evidence type="ECO:0000256" key="3">
    <source>
        <dbReference type="PROSITE-ProRule" id="PRU00176"/>
    </source>
</evidence>
<proteinExistence type="predicted"/>
<keyword evidence="2 3" id="KW-0694">RNA-binding</keyword>
<dbReference type="CDD" id="cd00590">
    <property type="entry name" value="RRM_SF"/>
    <property type="match status" value="2"/>
</dbReference>